<name>A0A0E1RV29_COCIM</name>
<proteinExistence type="predicted"/>
<dbReference type="InParanoid" id="A0A0E1RV29"/>
<reference evidence="3" key="2">
    <citation type="journal article" date="2010" name="Genome Res.">
        <title>Population genomic sequencing of Coccidioides fungi reveals recent hybridization and transposon control.</title>
        <authorList>
            <person name="Neafsey D.E."/>
            <person name="Barker B.M."/>
            <person name="Sharpton T.J."/>
            <person name="Stajich J.E."/>
            <person name="Park D.J."/>
            <person name="Whiston E."/>
            <person name="Hung C.-Y."/>
            <person name="McMahan C."/>
            <person name="White J."/>
            <person name="Sykes S."/>
            <person name="Heiman D."/>
            <person name="Young S."/>
            <person name="Zeng Q."/>
            <person name="Abouelleil A."/>
            <person name="Aftuck L."/>
            <person name="Bessette D."/>
            <person name="Brown A."/>
            <person name="FitzGerald M."/>
            <person name="Lui A."/>
            <person name="Macdonald J.P."/>
            <person name="Priest M."/>
            <person name="Orbach M.J."/>
            <person name="Galgiani J.N."/>
            <person name="Kirkland T.N."/>
            <person name="Cole G.T."/>
            <person name="Birren B.W."/>
            <person name="Henn M.R."/>
            <person name="Taylor J.W."/>
            <person name="Rounsley S.D."/>
        </authorList>
    </citation>
    <scope>GENOME REANNOTATION</scope>
    <source>
        <strain evidence="3">RS</strain>
    </source>
</reference>
<organism evidence="2 3">
    <name type="scientific">Coccidioides immitis (strain RS)</name>
    <name type="common">Valley fever fungus</name>
    <dbReference type="NCBI Taxonomy" id="246410"/>
    <lineage>
        <taxon>Eukaryota</taxon>
        <taxon>Fungi</taxon>
        <taxon>Dikarya</taxon>
        <taxon>Ascomycota</taxon>
        <taxon>Pezizomycotina</taxon>
        <taxon>Eurotiomycetes</taxon>
        <taxon>Eurotiomycetidae</taxon>
        <taxon>Onygenales</taxon>
        <taxon>Onygenaceae</taxon>
        <taxon>Coccidioides</taxon>
    </lineage>
</organism>
<evidence type="ECO:0000256" key="1">
    <source>
        <dbReference type="SAM" id="MobiDB-lite"/>
    </source>
</evidence>
<dbReference type="RefSeq" id="XP_001240578.2">
    <property type="nucleotide sequence ID" value="XM_001240577.2"/>
</dbReference>
<keyword evidence="3" id="KW-1185">Reference proteome</keyword>
<dbReference type="EMBL" id="GG704913">
    <property type="protein sequence ID" value="EAS28995.2"/>
    <property type="molecule type" value="Genomic_DNA"/>
</dbReference>
<dbReference type="Proteomes" id="UP000001261">
    <property type="component" value="Unassembled WGS sequence"/>
</dbReference>
<evidence type="ECO:0000313" key="3">
    <source>
        <dbReference type="Proteomes" id="UP000001261"/>
    </source>
</evidence>
<feature type="region of interest" description="Disordered" evidence="1">
    <location>
        <begin position="22"/>
        <end position="51"/>
    </location>
</feature>
<evidence type="ECO:0000313" key="2">
    <source>
        <dbReference type="EMBL" id="EAS28995.2"/>
    </source>
</evidence>
<dbReference type="GeneID" id="4559323"/>
<protein>
    <submittedName>
        <fullName evidence="2">Uncharacterized protein</fullName>
    </submittedName>
</protein>
<accession>A0A0E1RV29</accession>
<dbReference type="VEuPathDB" id="FungiDB:CIMG_07741"/>
<sequence>MLPKLGTENFKRLATKLVFLRQGQDSRKKSSSVEPIARTLPSGMASSSQDDKIDELCAKQRNTVDWSFEEALAVEDSAGPSHPKAAQKLRVKKMAKCPSEFPAIEKQLFLQPNETVTDHGEKFPYSCSTKDGGKTNIYVVEFDE</sequence>
<gene>
    <name evidence="2" type="ORF">CIMG_07741</name>
</gene>
<dbReference type="KEGG" id="cim:CIMG_07741"/>
<reference evidence="3" key="1">
    <citation type="journal article" date="2009" name="Genome Res.">
        <title>Comparative genomic analyses of the human fungal pathogens Coccidioides and their relatives.</title>
        <authorList>
            <person name="Sharpton T.J."/>
            <person name="Stajich J.E."/>
            <person name="Rounsley S.D."/>
            <person name="Gardner M.J."/>
            <person name="Wortman J.R."/>
            <person name="Jordar V.S."/>
            <person name="Maiti R."/>
            <person name="Kodira C.D."/>
            <person name="Neafsey D.E."/>
            <person name="Zeng Q."/>
            <person name="Hung C.-Y."/>
            <person name="McMahan C."/>
            <person name="Muszewska A."/>
            <person name="Grynberg M."/>
            <person name="Mandel M.A."/>
            <person name="Kellner E.M."/>
            <person name="Barker B.M."/>
            <person name="Galgiani J.N."/>
            <person name="Orbach M.J."/>
            <person name="Kirkland T.N."/>
            <person name="Cole G.T."/>
            <person name="Henn M.R."/>
            <person name="Birren B.W."/>
            <person name="Taylor J.W."/>
        </authorList>
    </citation>
    <scope>NUCLEOTIDE SEQUENCE [LARGE SCALE GENOMIC DNA]</scope>
    <source>
        <strain evidence="3">RS</strain>
    </source>
</reference>
<dbReference type="AlphaFoldDB" id="A0A0E1RV29"/>